<dbReference type="Proteomes" id="UP000182306">
    <property type="component" value="Chromosome"/>
</dbReference>
<reference evidence="1 2" key="1">
    <citation type="submission" date="2015-10" db="EMBL/GenBank/DDBJ databases">
        <title>Genomic differences between typical nodule nitrogen-fixing rhizobial strains and those coming from bean seeds.</title>
        <authorList>
            <person name="Peralta H."/>
            <person name="Aguilar-Vera A."/>
            <person name="Diaz R."/>
            <person name="Mora Y."/>
            <person name="Martinez-Batallar G."/>
            <person name="Salazar E."/>
            <person name="Vargas-Lagunas C."/>
            <person name="Encarnacion S."/>
            <person name="Girard L."/>
            <person name="Mora J."/>
        </authorList>
    </citation>
    <scope>NUCLEOTIDE SEQUENCE [LARGE SCALE GENOMIC DNA]</scope>
    <source>
        <strain evidence="1 2">CFNEI 73</strain>
    </source>
</reference>
<dbReference type="GO" id="GO:0032259">
    <property type="term" value="P:methylation"/>
    <property type="evidence" value="ECO:0007669"/>
    <property type="project" value="UniProtKB-KW"/>
</dbReference>
<protein>
    <submittedName>
        <fullName evidence="1">2-heptaprenyl-1,4-naphthoquinone methyltransferase MenG</fullName>
        <ecNumber evidence="1">2.1.1.163</ecNumber>
    </submittedName>
</protein>
<gene>
    <name evidence="1" type="primary">menG</name>
    <name evidence="1" type="ORF">SAMCFNEI73_Ch1791</name>
</gene>
<evidence type="ECO:0000313" key="1">
    <source>
        <dbReference type="EMBL" id="APG91083.1"/>
    </source>
</evidence>
<organism evidence="1 2">
    <name type="scientific">Sinorhizobium americanum</name>
    <dbReference type="NCBI Taxonomy" id="194963"/>
    <lineage>
        <taxon>Bacteria</taxon>
        <taxon>Pseudomonadati</taxon>
        <taxon>Pseudomonadota</taxon>
        <taxon>Alphaproteobacteria</taxon>
        <taxon>Hyphomicrobiales</taxon>
        <taxon>Rhizobiaceae</taxon>
        <taxon>Sinorhizobium/Ensifer group</taxon>
        <taxon>Sinorhizobium</taxon>
    </lineage>
</organism>
<dbReference type="KEGG" id="same:SAMCFNEI73_Ch1791"/>
<dbReference type="OrthoDB" id="9770485at2"/>
<accession>A0A1L3LM22</accession>
<dbReference type="EC" id="2.1.1.163" evidence="1"/>
<dbReference type="STRING" id="194963.SAMCFNEI73_Ch1791"/>
<keyword evidence="1" id="KW-0808">Transferase</keyword>
<keyword evidence="2" id="KW-1185">Reference proteome</keyword>
<dbReference type="Gene3D" id="3.40.50.150">
    <property type="entry name" value="Vaccinia Virus protein VP39"/>
    <property type="match status" value="1"/>
</dbReference>
<dbReference type="AlphaFoldDB" id="A0A1L3LM22"/>
<dbReference type="InterPro" id="IPR029063">
    <property type="entry name" value="SAM-dependent_MTases_sf"/>
</dbReference>
<proteinExistence type="predicted"/>
<dbReference type="PANTHER" id="PTHR43591">
    <property type="entry name" value="METHYLTRANSFERASE"/>
    <property type="match status" value="1"/>
</dbReference>
<dbReference type="GO" id="GO:0008757">
    <property type="term" value="F:S-adenosylmethionine-dependent methyltransferase activity"/>
    <property type="evidence" value="ECO:0007669"/>
    <property type="project" value="InterPro"/>
</dbReference>
<dbReference type="CDD" id="cd02440">
    <property type="entry name" value="AdoMet_MTases"/>
    <property type="match status" value="1"/>
</dbReference>
<dbReference type="SUPFAM" id="SSF53335">
    <property type="entry name" value="S-adenosyl-L-methionine-dependent methyltransferases"/>
    <property type="match status" value="1"/>
</dbReference>
<keyword evidence="1" id="KW-0489">Methyltransferase</keyword>
<dbReference type="GO" id="GO:0043770">
    <property type="term" value="F:demethylmenaquinone methyltransferase activity"/>
    <property type="evidence" value="ECO:0007669"/>
    <property type="project" value="UniProtKB-EC"/>
</dbReference>
<evidence type="ECO:0000313" key="2">
    <source>
        <dbReference type="Proteomes" id="UP000182306"/>
    </source>
</evidence>
<name>A0A1L3LM22_9HYPH</name>
<sequence length="274" mass="29489">MESSRDPTAFREFEHTGWEDASLGYDQHFARLTSETVPTLLAAAHVAKGMRVLDVCTGPGMLARAAVDLGAQVVGLDFSSKVIEIARRNVPEAEFLEGDAQALPFDAENFDAIVCGYGIIHVSDPRSAFSEMHRVLKLGGYLAASVWQAPEPTNGFGLLFGAIKKHGNLDVPLPHGPDFFQFSEPAKLRAAFEESGFVDVTVAGVDQTWIMDDPFGMITAILEGGVRARGLLMAQTEAVRSAISTTIANGIKQFRSVDGSYLIPMPAFVGSGRK</sequence>
<dbReference type="EMBL" id="CP013107">
    <property type="protein sequence ID" value="APG91083.1"/>
    <property type="molecule type" value="Genomic_DNA"/>
</dbReference>
<dbReference type="RefSeq" id="WP_064253640.1">
    <property type="nucleotide sequence ID" value="NZ_CP013107.1"/>
</dbReference>
<dbReference type="InterPro" id="IPR013216">
    <property type="entry name" value="Methyltransf_11"/>
</dbReference>
<dbReference type="Pfam" id="PF08241">
    <property type="entry name" value="Methyltransf_11"/>
    <property type="match status" value="1"/>
</dbReference>
<dbReference type="PANTHER" id="PTHR43591:SF24">
    <property type="entry name" value="2-METHOXY-6-POLYPRENYL-1,4-BENZOQUINOL METHYLASE, MITOCHONDRIAL"/>
    <property type="match status" value="1"/>
</dbReference>